<dbReference type="PANTHER" id="PTHR43427">
    <property type="entry name" value="CHLORIDE CHANNEL PROTEIN CLC-E"/>
    <property type="match status" value="1"/>
</dbReference>
<dbReference type="KEGG" id="ttk:TST_0929"/>
<accession>A0A0S3QTT8</accession>
<evidence type="ECO:0000256" key="11">
    <source>
        <dbReference type="SAM" id="Phobius"/>
    </source>
</evidence>
<protein>
    <submittedName>
        <fullName evidence="13">Chloride channel protein, CIC family</fullName>
    </submittedName>
</protein>
<dbReference type="GO" id="GO:0034707">
    <property type="term" value="C:chloride channel complex"/>
    <property type="evidence" value="ECO:0007669"/>
    <property type="project" value="UniProtKB-KW"/>
</dbReference>
<dbReference type="SUPFAM" id="SSF81340">
    <property type="entry name" value="Clc chloride channel"/>
    <property type="match status" value="1"/>
</dbReference>
<evidence type="ECO:0000313" key="13">
    <source>
        <dbReference type="EMBL" id="BAT71729.1"/>
    </source>
</evidence>
<reference evidence="14" key="1">
    <citation type="journal article" date="2018" name="Science">
        <title>A primordial and reversible TCA cycle in a facultatively chemolithoautotrophic thermophile.</title>
        <authorList>
            <person name="Nunoura T."/>
            <person name="Chikaraishi Y."/>
            <person name="Izaki R."/>
            <person name="Suwa T."/>
            <person name="Sato T."/>
            <person name="Harada T."/>
            <person name="Mori K."/>
            <person name="Kato Y."/>
            <person name="Miyazaki M."/>
            <person name="Shimamura S."/>
            <person name="Yanagawa K."/>
            <person name="Shuto A."/>
            <person name="Ohkouchi N."/>
            <person name="Fujita N."/>
            <person name="Takaki Y."/>
            <person name="Atomi H."/>
            <person name="Takai K."/>
        </authorList>
    </citation>
    <scope>NUCLEOTIDE SEQUENCE [LARGE SCALE GENOMIC DNA]</scope>
    <source>
        <strain evidence="14">DSM 17441 / JCM 13301 / NBRC 103674 / ABI70S6</strain>
    </source>
</reference>
<evidence type="ECO:0000256" key="7">
    <source>
        <dbReference type="ARBA" id="ARBA00023173"/>
    </source>
</evidence>
<dbReference type="PANTHER" id="PTHR43427:SF6">
    <property type="entry name" value="CHLORIDE CHANNEL PROTEIN CLC-E"/>
    <property type="match status" value="1"/>
</dbReference>
<keyword evidence="2" id="KW-0813">Transport</keyword>
<organism evidence="13 14">
    <name type="scientific">Thermosulfidibacter takaii (strain DSM 17441 / JCM 13301 / NBRC 103674 / ABI70S6)</name>
    <dbReference type="NCBI Taxonomy" id="1298851"/>
    <lineage>
        <taxon>Bacteria</taxon>
        <taxon>Pseudomonadati</taxon>
        <taxon>Thermosulfidibacterota</taxon>
        <taxon>Thermosulfidibacteria</taxon>
        <taxon>Thermosulfidibacterales</taxon>
        <taxon>Thermosulfidibacteraceae</taxon>
    </lineage>
</organism>
<feature type="domain" description="CBS" evidence="12">
    <location>
        <begin position="461"/>
        <end position="524"/>
    </location>
</feature>
<dbReference type="FunFam" id="1.10.3080.10:FF:000018">
    <property type="entry name" value="Chloride transporter, ClC family"/>
    <property type="match status" value="1"/>
</dbReference>
<feature type="transmembrane region" description="Helical" evidence="11">
    <location>
        <begin position="78"/>
        <end position="99"/>
    </location>
</feature>
<feature type="transmembrane region" description="Helical" evidence="11">
    <location>
        <begin position="250"/>
        <end position="272"/>
    </location>
</feature>
<dbReference type="SUPFAM" id="SSF54631">
    <property type="entry name" value="CBS-domain pair"/>
    <property type="match status" value="1"/>
</dbReference>
<dbReference type="InterPro" id="IPR014743">
    <property type="entry name" value="Cl-channel_core"/>
</dbReference>
<dbReference type="InterPro" id="IPR046342">
    <property type="entry name" value="CBS_dom_sf"/>
</dbReference>
<evidence type="ECO:0000256" key="4">
    <source>
        <dbReference type="ARBA" id="ARBA00022989"/>
    </source>
</evidence>
<dbReference type="RefSeq" id="WP_068549724.1">
    <property type="nucleotide sequence ID" value="NZ_AP013035.1"/>
</dbReference>
<keyword evidence="10" id="KW-0129">CBS domain</keyword>
<keyword evidence="3 11" id="KW-0812">Transmembrane</keyword>
<dbReference type="InterPro" id="IPR000644">
    <property type="entry name" value="CBS_dom"/>
</dbReference>
<dbReference type="Pfam" id="PF00654">
    <property type="entry name" value="Voltage_CLC"/>
    <property type="match status" value="1"/>
</dbReference>
<gene>
    <name evidence="13" type="ORF">TST_0929</name>
</gene>
<evidence type="ECO:0000256" key="1">
    <source>
        <dbReference type="ARBA" id="ARBA00004141"/>
    </source>
</evidence>
<evidence type="ECO:0000256" key="3">
    <source>
        <dbReference type="ARBA" id="ARBA00022692"/>
    </source>
</evidence>
<feature type="transmembrane region" description="Helical" evidence="11">
    <location>
        <begin position="349"/>
        <end position="368"/>
    </location>
</feature>
<feature type="transmembrane region" description="Helical" evidence="11">
    <location>
        <begin position="323"/>
        <end position="343"/>
    </location>
</feature>
<dbReference type="OrthoDB" id="9812438at2"/>
<feature type="transmembrane region" description="Helical" evidence="11">
    <location>
        <begin position="173"/>
        <end position="191"/>
    </location>
</feature>
<keyword evidence="14" id="KW-1185">Reference proteome</keyword>
<evidence type="ECO:0000256" key="6">
    <source>
        <dbReference type="ARBA" id="ARBA00023136"/>
    </source>
</evidence>
<evidence type="ECO:0000256" key="5">
    <source>
        <dbReference type="ARBA" id="ARBA00023065"/>
    </source>
</evidence>
<dbReference type="EMBL" id="AP013035">
    <property type="protein sequence ID" value="BAT71729.1"/>
    <property type="molecule type" value="Genomic_DNA"/>
</dbReference>
<comment type="subcellular location">
    <subcellularLocation>
        <location evidence="1">Membrane</location>
        <topology evidence="1">Multi-pass membrane protein</topology>
    </subcellularLocation>
</comment>
<dbReference type="Pfam" id="PF00571">
    <property type="entry name" value="CBS"/>
    <property type="match status" value="2"/>
</dbReference>
<dbReference type="InterPro" id="IPR050368">
    <property type="entry name" value="ClC-type_chloride_channel"/>
</dbReference>
<feature type="domain" description="CBS" evidence="12">
    <location>
        <begin position="531"/>
        <end position="589"/>
    </location>
</feature>
<evidence type="ECO:0000256" key="10">
    <source>
        <dbReference type="PROSITE-ProRule" id="PRU00703"/>
    </source>
</evidence>
<keyword evidence="7" id="KW-0869">Chloride channel</keyword>
<feature type="transmembrane region" description="Helical" evidence="11">
    <location>
        <begin position="284"/>
        <end position="302"/>
    </location>
</feature>
<feature type="transmembrane region" description="Helical" evidence="11">
    <location>
        <begin position="20"/>
        <end position="42"/>
    </location>
</feature>
<evidence type="ECO:0000256" key="2">
    <source>
        <dbReference type="ARBA" id="ARBA00022448"/>
    </source>
</evidence>
<dbReference type="PROSITE" id="PS51371">
    <property type="entry name" value="CBS"/>
    <property type="match status" value="2"/>
</dbReference>
<name>A0A0S3QTT8_THET7</name>
<feature type="transmembrane region" description="Helical" evidence="11">
    <location>
        <begin position="410"/>
        <end position="428"/>
    </location>
</feature>
<dbReference type="PRINTS" id="PR00762">
    <property type="entry name" value="CLCHANNEL"/>
</dbReference>
<evidence type="ECO:0000256" key="9">
    <source>
        <dbReference type="ARBA" id="ARBA00023303"/>
    </source>
</evidence>
<keyword evidence="9" id="KW-0407">Ion channel</keyword>
<keyword evidence="5" id="KW-0406">Ion transport</keyword>
<keyword evidence="4 11" id="KW-1133">Transmembrane helix</keyword>
<dbReference type="Gene3D" id="1.10.3080.10">
    <property type="entry name" value="Clc chloride channel"/>
    <property type="match status" value="1"/>
</dbReference>
<dbReference type="GO" id="GO:0005254">
    <property type="term" value="F:chloride channel activity"/>
    <property type="evidence" value="ECO:0007669"/>
    <property type="project" value="UniProtKB-KW"/>
</dbReference>
<keyword evidence="8" id="KW-0868">Chloride</keyword>
<sequence length="593" mass="65249">MKNLLHKIAHELRLEESGRWALYGLVIGIIAGVGSALFFWMLEHGKHLIMCHLAGYEAPAPYGERLFEAVSCAPFKRWLFFLLPAAGGLISGILVYLFAPEAEGHGTDAMIEAFHYKKGAIRGRVPIIKTLATVAVLSTGGSAGREGPTIQIGAGFGSFLAQKLGLTPRERRIMLIAGAGGGLGAIFRAPLGGALTAMEVLYKEDLETEAIVPTVISSITAYIIFTSIFGHSKIFYLPQYYFKDVRELPFYILLGLLCVPLGAFYVKFFYFTRDKIFCPLPVPIILKPAIGGFLVGLLGLFYPHVYGDGWGWIQQAILGKLDLHIFYVLIFLKIAATSFTIASGGSGGVFGPTLFIGGMIGGVVGYTAHHFYPHVVTHPGAYVVVGMSAFFAGVANAPIGSLLMCSEMTGGYELITPLLLVSIIALILTRKWSIYQKQVWNKFHSPAHAGDVTVNILENIMVKEAYEPKILRKVARTESFSTIKEIIATYNQECVPVVDESGNFVGVIALDRIKPALLDQEFDSLLIAEDIMVRPVTVFEDHSLYEALIRMLDGNLRFALVLDKDNPNHIKGILQFKHIIESYNREISRRIRE</sequence>
<dbReference type="PATRIC" id="fig|1298851.3.peg.966"/>
<dbReference type="AlphaFoldDB" id="A0A0S3QTT8"/>
<dbReference type="STRING" id="1298851.TST_0929"/>
<proteinExistence type="predicted"/>
<dbReference type="Proteomes" id="UP000063234">
    <property type="component" value="Chromosome"/>
</dbReference>
<dbReference type="Gene3D" id="3.10.580.10">
    <property type="entry name" value="CBS-domain"/>
    <property type="match status" value="1"/>
</dbReference>
<feature type="transmembrane region" description="Helical" evidence="11">
    <location>
        <begin position="380"/>
        <end position="404"/>
    </location>
</feature>
<evidence type="ECO:0000313" key="14">
    <source>
        <dbReference type="Proteomes" id="UP000063234"/>
    </source>
</evidence>
<dbReference type="InterPro" id="IPR001807">
    <property type="entry name" value="ClC"/>
</dbReference>
<evidence type="ECO:0000256" key="8">
    <source>
        <dbReference type="ARBA" id="ARBA00023214"/>
    </source>
</evidence>
<evidence type="ECO:0000259" key="12">
    <source>
        <dbReference type="PROSITE" id="PS51371"/>
    </source>
</evidence>
<keyword evidence="6 11" id="KW-0472">Membrane</keyword>
<feature type="transmembrane region" description="Helical" evidence="11">
    <location>
        <begin position="211"/>
        <end position="229"/>
    </location>
</feature>
<dbReference type="CDD" id="cd00400">
    <property type="entry name" value="Voltage_gated_ClC"/>
    <property type="match status" value="1"/>
</dbReference>